<name>A0A9P7M868_9HYPO</name>
<accession>A0A9P7M868</accession>
<comment type="caution">
    <text evidence="1">The sequence shown here is derived from an EMBL/GenBank/DDBJ whole genome shotgun (WGS) entry which is preliminary data.</text>
</comment>
<feature type="non-terminal residue" evidence="1">
    <location>
        <position position="147"/>
    </location>
</feature>
<dbReference type="Proteomes" id="UP000706124">
    <property type="component" value="Unassembled WGS sequence"/>
</dbReference>
<protein>
    <submittedName>
        <fullName evidence="1">Uncharacterized protein</fullName>
    </submittedName>
</protein>
<dbReference type="AlphaFoldDB" id="A0A9P7M868"/>
<keyword evidence="2" id="KW-1185">Reference proteome</keyword>
<evidence type="ECO:0000313" key="2">
    <source>
        <dbReference type="Proteomes" id="UP000706124"/>
    </source>
</evidence>
<evidence type="ECO:0000313" key="1">
    <source>
        <dbReference type="EMBL" id="KAG5932869.1"/>
    </source>
</evidence>
<reference evidence="1 2" key="1">
    <citation type="journal article" date="2020" name="bioRxiv">
        <title>Whole genome comparisons of ergot fungi reveals the divergence and evolution of species within the genus Claviceps are the result of varying mechanisms driving genome evolution and host range expansion.</title>
        <authorList>
            <person name="Wyka S.A."/>
            <person name="Mondo S.J."/>
            <person name="Liu M."/>
            <person name="Dettman J."/>
            <person name="Nalam V."/>
            <person name="Broders K.D."/>
        </authorList>
    </citation>
    <scope>NUCLEOTIDE SEQUENCE [LARGE SCALE GENOMIC DNA]</scope>
    <source>
        <strain evidence="1 2">CCC 1485</strain>
    </source>
</reference>
<dbReference type="OrthoDB" id="4953777at2759"/>
<dbReference type="EMBL" id="SRPO01000415">
    <property type="protein sequence ID" value="KAG5932869.1"/>
    <property type="molecule type" value="Genomic_DNA"/>
</dbReference>
<proteinExistence type="predicted"/>
<organism evidence="1 2">
    <name type="scientific">Claviceps pazoutovae</name>
    <dbReference type="NCBI Taxonomy" id="1649127"/>
    <lineage>
        <taxon>Eukaryota</taxon>
        <taxon>Fungi</taxon>
        <taxon>Dikarya</taxon>
        <taxon>Ascomycota</taxon>
        <taxon>Pezizomycotina</taxon>
        <taxon>Sordariomycetes</taxon>
        <taxon>Hypocreomycetidae</taxon>
        <taxon>Hypocreales</taxon>
        <taxon>Clavicipitaceae</taxon>
        <taxon>Claviceps</taxon>
    </lineage>
</organism>
<sequence>MSHHQIQTPYMDSPDEQFVQNSDEKHFVATSSAASYELSPEAEIAQEFDFALATDQPLEDMFPGIENFYDETADFFDLILGSDPIWNAAENDSAWCLEPGVGVNEAVVVEASSPDSQISFDKLRRLLDQRKAQREAADGADNNLPML</sequence>
<gene>
    <name evidence="1" type="ORF">E4U60_004921</name>
</gene>